<proteinExistence type="predicted"/>
<evidence type="ECO:0000256" key="1">
    <source>
        <dbReference type="SAM" id="MobiDB-lite"/>
    </source>
</evidence>
<evidence type="ECO:0000313" key="2">
    <source>
        <dbReference type="EMBL" id="MFD2609548.1"/>
    </source>
</evidence>
<name>A0ABW5P343_9DEIO</name>
<keyword evidence="3" id="KW-1185">Reference proteome</keyword>
<dbReference type="RefSeq" id="WP_386845010.1">
    <property type="nucleotide sequence ID" value="NZ_JBHUMK010000037.1"/>
</dbReference>
<gene>
    <name evidence="2" type="ORF">ACFSR9_08870</name>
</gene>
<feature type="compositionally biased region" description="Low complexity" evidence="1">
    <location>
        <begin position="148"/>
        <end position="164"/>
    </location>
</feature>
<sequence length="164" mass="17439">MPKPSTPRQKRGTRHAYTPTEIEHALAVARATTHPEGGINWTRASRQLGIAVNTLKKWEADPGSYGVNDDSVTTIKTALHESYLEKAKRAREVLLDRMISVAKSERDLFKLSGAFKTVADAASQEEVNNAVASRIRGHSAVSQPAPAPGADAAGSAGGANPTIN</sequence>
<dbReference type="Proteomes" id="UP001597475">
    <property type="component" value="Unassembled WGS sequence"/>
</dbReference>
<reference evidence="3" key="1">
    <citation type="journal article" date="2019" name="Int. J. Syst. Evol. Microbiol.">
        <title>The Global Catalogue of Microorganisms (GCM) 10K type strain sequencing project: providing services to taxonomists for standard genome sequencing and annotation.</title>
        <authorList>
            <consortium name="The Broad Institute Genomics Platform"/>
            <consortium name="The Broad Institute Genome Sequencing Center for Infectious Disease"/>
            <person name="Wu L."/>
            <person name="Ma J."/>
        </authorList>
    </citation>
    <scope>NUCLEOTIDE SEQUENCE [LARGE SCALE GENOMIC DNA]</scope>
    <source>
        <strain evidence="3">KCTC 33842</strain>
    </source>
</reference>
<evidence type="ECO:0008006" key="4">
    <source>
        <dbReference type="Google" id="ProtNLM"/>
    </source>
</evidence>
<accession>A0ABW5P343</accession>
<organism evidence="2 3">
    <name type="scientific">Deinococcus taklimakanensis</name>
    <dbReference type="NCBI Taxonomy" id="536443"/>
    <lineage>
        <taxon>Bacteria</taxon>
        <taxon>Thermotogati</taxon>
        <taxon>Deinococcota</taxon>
        <taxon>Deinococci</taxon>
        <taxon>Deinococcales</taxon>
        <taxon>Deinococcaceae</taxon>
        <taxon>Deinococcus</taxon>
    </lineage>
</organism>
<feature type="region of interest" description="Disordered" evidence="1">
    <location>
        <begin position="135"/>
        <end position="164"/>
    </location>
</feature>
<protein>
    <recommendedName>
        <fullName evidence="4">Transposase</fullName>
    </recommendedName>
</protein>
<evidence type="ECO:0000313" key="3">
    <source>
        <dbReference type="Proteomes" id="UP001597475"/>
    </source>
</evidence>
<comment type="caution">
    <text evidence="2">The sequence shown here is derived from an EMBL/GenBank/DDBJ whole genome shotgun (WGS) entry which is preliminary data.</text>
</comment>
<dbReference type="EMBL" id="JBHUMK010000037">
    <property type="protein sequence ID" value="MFD2609548.1"/>
    <property type="molecule type" value="Genomic_DNA"/>
</dbReference>